<dbReference type="AlphaFoldDB" id="Q9N5G0"/>
<evidence type="ECO:0000313" key="3">
    <source>
        <dbReference type="Proteomes" id="UP000001940"/>
    </source>
</evidence>
<name>Q9N5G0_CAEEL</name>
<feature type="transmembrane region" description="Helical" evidence="1">
    <location>
        <begin position="27"/>
        <end position="47"/>
    </location>
</feature>
<dbReference type="OMA" id="WGQVSVT"/>
<feature type="transmembrane region" description="Helical" evidence="1">
    <location>
        <begin position="59"/>
        <end position="85"/>
    </location>
</feature>
<evidence type="ECO:0000313" key="2">
    <source>
        <dbReference type="EMBL" id="CCD65478.1"/>
    </source>
</evidence>
<dbReference type="eggNOG" id="ENOG502RT9X">
    <property type="taxonomic scope" value="Eukaryota"/>
</dbReference>
<dbReference type="PANTHER" id="PTHR22941">
    <property type="entry name" value="SERPENTINE RECEPTOR"/>
    <property type="match status" value="1"/>
</dbReference>
<dbReference type="PhylomeDB" id="Q9N5G0"/>
<evidence type="ECO:0000256" key="1">
    <source>
        <dbReference type="SAM" id="Phobius"/>
    </source>
</evidence>
<dbReference type="HOGENOM" id="CLU_042960_0_2_1"/>
<dbReference type="PANTHER" id="PTHR22941:SF155">
    <property type="entry name" value="SERPENTINE RECEPTOR, CLASS H"/>
    <property type="match status" value="1"/>
</dbReference>
<dbReference type="FunCoup" id="Q9N5G0">
    <property type="interactions" value="3"/>
</dbReference>
<keyword evidence="1" id="KW-0812">Transmembrane</keyword>
<dbReference type="InterPro" id="IPR053220">
    <property type="entry name" value="Nematode_rcpt-like_serp_H"/>
</dbReference>
<keyword evidence="3" id="KW-1185">Reference proteome</keyword>
<feature type="transmembrane region" description="Helical" evidence="1">
    <location>
        <begin position="205"/>
        <end position="228"/>
    </location>
</feature>
<dbReference type="InterPro" id="IPR019422">
    <property type="entry name" value="7TM_GPCR_serpentine_rcpt_Srh"/>
</dbReference>
<feature type="transmembrane region" description="Helical" evidence="1">
    <location>
        <begin position="146"/>
        <end position="165"/>
    </location>
</feature>
<keyword evidence="2" id="KW-0675">Receptor</keyword>
<dbReference type="PaxDb" id="6239-R05D8.3"/>
<sequence length="344" mass="39762">MAWPDNNTSNCRETYSYFGSADYLRNAYHFTALLTVPLSIFTFYTVITKTPKRMKNMKIPLLISLAWSTNLDLMFTVYSGPYIFFPSASGVPLGLLGYLGVGVKWQSYWGQVSVTMMGVCFIMLYENQHSQISTIRFKIKRRKTRLTYFALNYLFTFVVMLPFYLDDTDQLKMRQKVLERIPCPTSEFWDPKTYVLLQGGEVLPFWSITIGFGFVIFQTFFFLLHTVYHLTLVSSAKISAATKNLQRKFLKNVSIQISIPWIAIAFPVAYTMYADKMNYYNQAYNNNAMLIMANHGLLCTCCTLFIYKPYRDFTKSLIPGQRFSQRRMTIIVEPVTSPHGSVSN</sequence>
<dbReference type="GeneID" id="191863"/>
<evidence type="ECO:0000313" key="4">
    <source>
        <dbReference type="WormBase" id="R05D8.3"/>
    </source>
</evidence>
<protein>
    <submittedName>
        <fullName evidence="2">Serpentine Receptor, class H</fullName>
    </submittedName>
</protein>
<dbReference type="EMBL" id="BX284605">
    <property type="protein sequence ID" value="CCD65478.1"/>
    <property type="molecule type" value="Genomic_DNA"/>
</dbReference>
<dbReference type="AGR" id="WB:WBGene00005279"/>
<accession>Q9N5G0</accession>
<reference evidence="2 3" key="1">
    <citation type="journal article" date="1998" name="Science">
        <title>Genome sequence of the nematode C. elegans: a platform for investigating biology.</title>
        <authorList>
            <consortium name="The C. elegans sequencing consortium"/>
            <person name="Sulson J.E."/>
            <person name="Waterston R."/>
        </authorList>
    </citation>
    <scope>NUCLEOTIDE SEQUENCE [LARGE SCALE GENOMIC DNA]</scope>
    <source>
        <strain evidence="2 3">Bristol N2</strain>
    </source>
</reference>
<dbReference type="KEGG" id="cel:CELE_R05D8.3"/>
<dbReference type="UCSC" id="R05D8.3">
    <property type="organism name" value="c. elegans"/>
</dbReference>
<proteinExistence type="predicted"/>
<keyword evidence="1" id="KW-1133">Transmembrane helix</keyword>
<dbReference type="Proteomes" id="UP000001940">
    <property type="component" value="Chromosome V"/>
</dbReference>
<feature type="transmembrane region" description="Helical" evidence="1">
    <location>
        <begin position="105"/>
        <end position="125"/>
    </location>
</feature>
<keyword evidence="1" id="KW-0472">Membrane</keyword>
<feature type="transmembrane region" description="Helical" evidence="1">
    <location>
        <begin position="288"/>
        <end position="307"/>
    </location>
</feature>
<dbReference type="CTD" id="191863"/>
<dbReference type="InParanoid" id="Q9N5G0"/>
<dbReference type="STRING" id="6239.R05D8.3.1"/>
<gene>
    <name evidence="2 4" type="primary">srh-56</name>
    <name evidence="2" type="ORF">CELE_R05D8.3</name>
    <name evidence="4" type="ORF">R05D8.3</name>
</gene>
<dbReference type="RefSeq" id="NP_503755.1">
    <property type="nucleotide sequence ID" value="NM_071354.1"/>
</dbReference>
<organism evidence="2 3">
    <name type="scientific">Caenorhabditis elegans</name>
    <dbReference type="NCBI Taxonomy" id="6239"/>
    <lineage>
        <taxon>Eukaryota</taxon>
        <taxon>Metazoa</taxon>
        <taxon>Ecdysozoa</taxon>
        <taxon>Nematoda</taxon>
        <taxon>Chromadorea</taxon>
        <taxon>Rhabditida</taxon>
        <taxon>Rhabditina</taxon>
        <taxon>Rhabditomorpha</taxon>
        <taxon>Rhabditoidea</taxon>
        <taxon>Rhabditidae</taxon>
        <taxon>Peloderinae</taxon>
        <taxon>Caenorhabditis</taxon>
    </lineage>
</organism>
<feature type="transmembrane region" description="Helical" evidence="1">
    <location>
        <begin position="249"/>
        <end position="268"/>
    </location>
</feature>
<dbReference type="Pfam" id="PF10318">
    <property type="entry name" value="7TM_GPCR_Srh"/>
    <property type="match status" value="1"/>
</dbReference>
<dbReference type="OrthoDB" id="5840362at2759"/>
<dbReference type="WormBase" id="R05D8.3">
    <property type="protein sequence ID" value="CE23895"/>
    <property type="gene ID" value="WBGene00005279"/>
    <property type="gene designation" value="srh-56"/>
</dbReference>